<dbReference type="SUPFAM" id="SSF48498">
    <property type="entry name" value="Tetracyclin repressor-like, C-terminal domain"/>
    <property type="match status" value="1"/>
</dbReference>
<evidence type="ECO:0000313" key="7">
    <source>
        <dbReference type="Proteomes" id="UP001601992"/>
    </source>
</evidence>
<keyword evidence="7" id="KW-1185">Reference proteome</keyword>
<keyword evidence="2 4" id="KW-0238">DNA-binding</keyword>
<name>A0ABW6SAT5_9NOCA</name>
<dbReference type="PRINTS" id="PR00455">
    <property type="entry name" value="HTHTETR"/>
</dbReference>
<dbReference type="InterPro" id="IPR049445">
    <property type="entry name" value="TetR_SbtR-like_C"/>
</dbReference>
<dbReference type="Proteomes" id="UP001601992">
    <property type="component" value="Unassembled WGS sequence"/>
</dbReference>
<dbReference type="PANTHER" id="PTHR30055">
    <property type="entry name" value="HTH-TYPE TRANSCRIPTIONAL REGULATOR RUTR"/>
    <property type="match status" value="1"/>
</dbReference>
<dbReference type="Pfam" id="PF21597">
    <property type="entry name" value="TetR_C_43"/>
    <property type="match status" value="1"/>
</dbReference>
<evidence type="ECO:0000256" key="3">
    <source>
        <dbReference type="ARBA" id="ARBA00023163"/>
    </source>
</evidence>
<comment type="caution">
    <text evidence="6">The sequence shown here is derived from an EMBL/GenBank/DDBJ whole genome shotgun (WGS) entry which is preliminary data.</text>
</comment>
<dbReference type="EMBL" id="JBIAQY010000019">
    <property type="protein sequence ID" value="MFF3573430.1"/>
    <property type="molecule type" value="Genomic_DNA"/>
</dbReference>
<evidence type="ECO:0000313" key="6">
    <source>
        <dbReference type="EMBL" id="MFF3573430.1"/>
    </source>
</evidence>
<dbReference type="PROSITE" id="PS50977">
    <property type="entry name" value="HTH_TETR_2"/>
    <property type="match status" value="1"/>
</dbReference>
<proteinExistence type="predicted"/>
<accession>A0ABW6SAT5</accession>
<dbReference type="PANTHER" id="PTHR30055:SF234">
    <property type="entry name" value="HTH-TYPE TRANSCRIPTIONAL REGULATOR BETI"/>
    <property type="match status" value="1"/>
</dbReference>
<reference evidence="6 7" key="1">
    <citation type="submission" date="2024-10" db="EMBL/GenBank/DDBJ databases">
        <title>The Natural Products Discovery Center: Release of the First 8490 Sequenced Strains for Exploring Actinobacteria Biosynthetic Diversity.</title>
        <authorList>
            <person name="Kalkreuter E."/>
            <person name="Kautsar S.A."/>
            <person name="Yang D."/>
            <person name="Bader C.D."/>
            <person name="Teijaro C.N."/>
            <person name="Fluegel L."/>
            <person name="Davis C.M."/>
            <person name="Simpson J.R."/>
            <person name="Lauterbach L."/>
            <person name="Steele A.D."/>
            <person name="Gui C."/>
            <person name="Meng S."/>
            <person name="Li G."/>
            <person name="Viehrig K."/>
            <person name="Ye F."/>
            <person name="Su P."/>
            <person name="Kiefer A.F."/>
            <person name="Nichols A."/>
            <person name="Cepeda A.J."/>
            <person name="Yan W."/>
            <person name="Fan B."/>
            <person name="Jiang Y."/>
            <person name="Adhikari A."/>
            <person name="Zheng C.-J."/>
            <person name="Schuster L."/>
            <person name="Cowan T.M."/>
            <person name="Smanski M.J."/>
            <person name="Chevrette M.G."/>
            <person name="De Carvalho L.P.S."/>
            <person name="Shen B."/>
        </authorList>
    </citation>
    <scope>NUCLEOTIDE SEQUENCE [LARGE SCALE GENOMIC DNA]</scope>
    <source>
        <strain evidence="6 7">NPDC002593</strain>
    </source>
</reference>
<feature type="DNA-binding region" description="H-T-H motif" evidence="4">
    <location>
        <begin position="38"/>
        <end position="57"/>
    </location>
</feature>
<sequence length="194" mass="20925">MEETTPRVRRPRADAQRNRERLLAAADEIFGASGADAPLEHVARRAGVGIGTLYGHFPTRRALTAALLADRNEGLFERGDRLLGRRVTADTVDEWVRAVVQHAATYRGLAEVLAESMDDDSSELHASCLRMNGIGAELVARATRSATLGPGVTAADVFTLINAAAWTREHAGPDQADRLITLVFNGLRASNRSA</sequence>
<feature type="domain" description="HTH tetR-type" evidence="5">
    <location>
        <begin position="16"/>
        <end position="75"/>
    </location>
</feature>
<dbReference type="Pfam" id="PF00440">
    <property type="entry name" value="TetR_N"/>
    <property type="match status" value="1"/>
</dbReference>
<evidence type="ECO:0000256" key="4">
    <source>
        <dbReference type="PROSITE-ProRule" id="PRU00335"/>
    </source>
</evidence>
<dbReference type="Gene3D" id="1.10.357.10">
    <property type="entry name" value="Tetracycline Repressor, domain 2"/>
    <property type="match status" value="1"/>
</dbReference>
<evidence type="ECO:0000256" key="2">
    <source>
        <dbReference type="ARBA" id="ARBA00023125"/>
    </source>
</evidence>
<organism evidence="6 7">
    <name type="scientific">Nocardia jiangxiensis</name>
    <dbReference type="NCBI Taxonomy" id="282685"/>
    <lineage>
        <taxon>Bacteria</taxon>
        <taxon>Bacillati</taxon>
        <taxon>Actinomycetota</taxon>
        <taxon>Actinomycetes</taxon>
        <taxon>Mycobacteriales</taxon>
        <taxon>Nocardiaceae</taxon>
        <taxon>Nocardia</taxon>
    </lineage>
</organism>
<evidence type="ECO:0000256" key="1">
    <source>
        <dbReference type="ARBA" id="ARBA00023015"/>
    </source>
</evidence>
<dbReference type="InterPro" id="IPR009057">
    <property type="entry name" value="Homeodomain-like_sf"/>
</dbReference>
<dbReference type="RefSeq" id="WP_040826956.1">
    <property type="nucleotide sequence ID" value="NZ_JBIAQY010000019.1"/>
</dbReference>
<keyword evidence="3" id="KW-0804">Transcription</keyword>
<dbReference type="InterPro" id="IPR001647">
    <property type="entry name" value="HTH_TetR"/>
</dbReference>
<protein>
    <submittedName>
        <fullName evidence="6">TetR/AcrR family transcriptional regulator</fullName>
    </submittedName>
</protein>
<dbReference type="InterPro" id="IPR050109">
    <property type="entry name" value="HTH-type_TetR-like_transc_reg"/>
</dbReference>
<evidence type="ECO:0000259" key="5">
    <source>
        <dbReference type="PROSITE" id="PS50977"/>
    </source>
</evidence>
<dbReference type="SUPFAM" id="SSF46689">
    <property type="entry name" value="Homeodomain-like"/>
    <property type="match status" value="1"/>
</dbReference>
<dbReference type="InterPro" id="IPR036271">
    <property type="entry name" value="Tet_transcr_reg_TetR-rel_C_sf"/>
</dbReference>
<keyword evidence="1" id="KW-0805">Transcription regulation</keyword>
<gene>
    <name evidence="6" type="ORF">ACFYXQ_37305</name>
</gene>